<name>A0ABW5S1K1_9BACL</name>
<dbReference type="Pfam" id="PF17356">
    <property type="entry name" value="PBSX_XtrA"/>
    <property type="match status" value="1"/>
</dbReference>
<dbReference type="RefSeq" id="WP_253059341.1">
    <property type="nucleotide sequence ID" value="NZ_JAMXWM010000004.1"/>
</dbReference>
<evidence type="ECO:0000313" key="2">
    <source>
        <dbReference type="Proteomes" id="UP001597399"/>
    </source>
</evidence>
<keyword evidence="2" id="KW-1185">Reference proteome</keyword>
<gene>
    <name evidence="1" type="ORF">ACFSUE_01780</name>
</gene>
<dbReference type="InterPro" id="IPR035530">
    <property type="entry name" value="PBSX_XtrA"/>
</dbReference>
<sequence length="86" mass="10030">MRLKEMKIDPATMQLNVDIMGINNKVIVIGNGKAKIANLPEFGETKIITHQREVGRRRRILKWETIECTVKELNLEEQFHLMITKN</sequence>
<proteinExistence type="predicted"/>
<evidence type="ECO:0000313" key="1">
    <source>
        <dbReference type="EMBL" id="MFD2692375.1"/>
    </source>
</evidence>
<dbReference type="Proteomes" id="UP001597399">
    <property type="component" value="Unassembled WGS sequence"/>
</dbReference>
<dbReference type="EMBL" id="JBHUMQ010000003">
    <property type="protein sequence ID" value="MFD2692375.1"/>
    <property type="molecule type" value="Genomic_DNA"/>
</dbReference>
<protein>
    <submittedName>
        <fullName evidence="1">XtrA/YqaO family protein</fullName>
    </submittedName>
</protein>
<organism evidence="1 2">
    <name type="scientific">Sporolactobacillus shoreicorticis</name>
    <dbReference type="NCBI Taxonomy" id="1923877"/>
    <lineage>
        <taxon>Bacteria</taxon>
        <taxon>Bacillati</taxon>
        <taxon>Bacillota</taxon>
        <taxon>Bacilli</taxon>
        <taxon>Bacillales</taxon>
        <taxon>Sporolactobacillaceae</taxon>
        <taxon>Sporolactobacillus</taxon>
    </lineage>
</organism>
<comment type="caution">
    <text evidence="1">The sequence shown here is derived from an EMBL/GenBank/DDBJ whole genome shotgun (WGS) entry which is preliminary data.</text>
</comment>
<accession>A0ABW5S1K1</accession>
<reference evidence="2" key="1">
    <citation type="journal article" date="2019" name="Int. J. Syst. Evol. Microbiol.">
        <title>The Global Catalogue of Microorganisms (GCM) 10K type strain sequencing project: providing services to taxonomists for standard genome sequencing and annotation.</title>
        <authorList>
            <consortium name="The Broad Institute Genomics Platform"/>
            <consortium name="The Broad Institute Genome Sequencing Center for Infectious Disease"/>
            <person name="Wu L."/>
            <person name="Ma J."/>
        </authorList>
    </citation>
    <scope>NUCLEOTIDE SEQUENCE [LARGE SCALE GENOMIC DNA]</scope>
    <source>
        <strain evidence="2">TISTR 2466</strain>
    </source>
</reference>